<feature type="domain" description="Resolvase/invertase-type recombinase catalytic" evidence="7">
    <location>
        <begin position="1"/>
        <end position="134"/>
    </location>
</feature>
<evidence type="ECO:0000256" key="2">
    <source>
        <dbReference type="ARBA" id="ARBA00022908"/>
    </source>
</evidence>
<dbReference type="GO" id="GO:0000150">
    <property type="term" value="F:DNA strand exchange activity"/>
    <property type="evidence" value="ECO:0007669"/>
    <property type="project" value="InterPro"/>
</dbReference>
<dbReference type="Proteomes" id="UP000367750">
    <property type="component" value="Unassembled WGS sequence"/>
</dbReference>
<sequence>MRIGYARVSTADQSLDLQMDSLNNAGCERIYTEKASGAKDDRVELQKALDALREGDVFVVYKLDRLARSTKKLIEVYEQLVKLGVELVSVCDGLDTTTPTGRAMFKMIGVIAELEREMIVERTKAGLAASRARGRKGGRPKTDSKKIERALKLYDSHEHSIADIETMTGVKKATLYRELNIRKDKLSKVE</sequence>
<accession>A0A5J5FSE5</accession>
<evidence type="ECO:0000256" key="3">
    <source>
        <dbReference type="ARBA" id="ARBA00023125"/>
    </source>
</evidence>
<dbReference type="InterPro" id="IPR036162">
    <property type="entry name" value="Resolvase-like_N_sf"/>
</dbReference>
<dbReference type="OrthoDB" id="9797501at2"/>
<dbReference type="InterPro" id="IPR006118">
    <property type="entry name" value="Recombinase_CS"/>
</dbReference>
<comment type="similarity">
    <text evidence="1">Belongs to the site-specific recombinase resolvase family.</text>
</comment>
<dbReference type="GO" id="GO:0003677">
    <property type="term" value="F:DNA binding"/>
    <property type="evidence" value="ECO:0007669"/>
    <property type="project" value="UniProtKB-KW"/>
</dbReference>
<organism evidence="8 9">
    <name type="scientific">Paenibacillus spiritus</name>
    <dbReference type="NCBI Taxonomy" id="2496557"/>
    <lineage>
        <taxon>Bacteria</taxon>
        <taxon>Bacillati</taxon>
        <taxon>Bacillota</taxon>
        <taxon>Bacilli</taxon>
        <taxon>Bacillales</taxon>
        <taxon>Paenibacillaceae</taxon>
        <taxon>Paenibacillus</taxon>
    </lineage>
</organism>
<protein>
    <submittedName>
        <fullName evidence="8">Recombinase family protein</fullName>
    </submittedName>
</protein>
<keyword evidence="2" id="KW-0229">DNA integration</keyword>
<evidence type="ECO:0000256" key="4">
    <source>
        <dbReference type="ARBA" id="ARBA00023172"/>
    </source>
</evidence>
<dbReference type="PROSITE" id="PS51736">
    <property type="entry name" value="RECOMBINASES_3"/>
    <property type="match status" value="1"/>
</dbReference>
<keyword evidence="4" id="KW-0233">DNA recombination</keyword>
<gene>
    <name evidence="8" type="ORF">F4V43_18650</name>
</gene>
<evidence type="ECO:0000256" key="5">
    <source>
        <dbReference type="PIRSR" id="PIRSR606118-50"/>
    </source>
</evidence>
<evidence type="ECO:0000256" key="1">
    <source>
        <dbReference type="ARBA" id="ARBA00009913"/>
    </source>
</evidence>
<dbReference type="RefSeq" id="WP_150459779.1">
    <property type="nucleotide sequence ID" value="NZ_VYKK01000035.1"/>
</dbReference>
<keyword evidence="9" id="KW-1185">Reference proteome</keyword>
<name>A0A5J5FSE5_9BACL</name>
<dbReference type="InterPro" id="IPR050639">
    <property type="entry name" value="SSR_resolvase"/>
</dbReference>
<dbReference type="SUPFAM" id="SSF53041">
    <property type="entry name" value="Resolvase-like"/>
    <property type="match status" value="1"/>
</dbReference>
<evidence type="ECO:0000256" key="6">
    <source>
        <dbReference type="PROSITE-ProRule" id="PRU10137"/>
    </source>
</evidence>
<dbReference type="PANTHER" id="PTHR30461:SF2">
    <property type="entry name" value="SERINE RECOMBINASE PINE-RELATED"/>
    <property type="match status" value="1"/>
</dbReference>
<dbReference type="Pfam" id="PF00239">
    <property type="entry name" value="Resolvase"/>
    <property type="match status" value="1"/>
</dbReference>
<dbReference type="FunFam" id="3.40.50.1390:FF:000001">
    <property type="entry name" value="DNA recombinase"/>
    <property type="match status" value="1"/>
</dbReference>
<proteinExistence type="inferred from homology"/>
<dbReference type="InterPro" id="IPR006119">
    <property type="entry name" value="Resolv_N"/>
</dbReference>
<dbReference type="PROSITE" id="PS00398">
    <property type="entry name" value="RECOMBINASES_2"/>
    <property type="match status" value="1"/>
</dbReference>
<dbReference type="Gene3D" id="3.40.50.1390">
    <property type="entry name" value="Resolvase, N-terminal catalytic domain"/>
    <property type="match status" value="1"/>
</dbReference>
<evidence type="ECO:0000259" key="7">
    <source>
        <dbReference type="PROSITE" id="PS51736"/>
    </source>
</evidence>
<evidence type="ECO:0000313" key="8">
    <source>
        <dbReference type="EMBL" id="KAA8996331.1"/>
    </source>
</evidence>
<dbReference type="SMART" id="SM00857">
    <property type="entry name" value="Resolvase"/>
    <property type="match status" value="1"/>
</dbReference>
<dbReference type="PANTHER" id="PTHR30461">
    <property type="entry name" value="DNA-INVERTASE FROM LAMBDOID PROPHAGE"/>
    <property type="match status" value="1"/>
</dbReference>
<evidence type="ECO:0000313" key="9">
    <source>
        <dbReference type="Proteomes" id="UP000367750"/>
    </source>
</evidence>
<reference evidence="8 9" key="1">
    <citation type="submission" date="2019-09" db="EMBL/GenBank/DDBJ databases">
        <title>Bacillus ochoae sp. nov., Paenibacillus whitsoniae sp. nov., Paenibacillus spiritus sp. nov. Isolated from the Mars Exploration Rover during spacecraft assembly.</title>
        <authorList>
            <person name="Seuylemezian A."/>
            <person name="Vaishampayan P."/>
        </authorList>
    </citation>
    <scope>NUCLEOTIDE SEQUENCE [LARGE SCALE GENOMIC DNA]</scope>
    <source>
        <strain evidence="8 9">MER_111</strain>
    </source>
</reference>
<feature type="active site" description="O-(5'-phospho-DNA)-serine intermediate" evidence="5 6">
    <location>
        <position position="9"/>
    </location>
</feature>
<comment type="caution">
    <text evidence="8">The sequence shown here is derived from an EMBL/GenBank/DDBJ whole genome shotgun (WGS) entry which is preliminary data.</text>
</comment>
<dbReference type="GO" id="GO:0015074">
    <property type="term" value="P:DNA integration"/>
    <property type="evidence" value="ECO:0007669"/>
    <property type="project" value="UniProtKB-KW"/>
</dbReference>
<keyword evidence="3" id="KW-0238">DNA-binding</keyword>
<dbReference type="EMBL" id="VYKK01000035">
    <property type="protein sequence ID" value="KAA8996331.1"/>
    <property type="molecule type" value="Genomic_DNA"/>
</dbReference>
<dbReference type="PROSITE" id="PS00397">
    <property type="entry name" value="RECOMBINASES_1"/>
    <property type="match status" value="1"/>
</dbReference>
<dbReference type="AlphaFoldDB" id="A0A5J5FSE5"/>
<dbReference type="CDD" id="cd03768">
    <property type="entry name" value="SR_ResInv"/>
    <property type="match status" value="1"/>
</dbReference>